<evidence type="ECO:0000313" key="3">
    <source>
        <dbReference type="Proteomes" id="UP000501518"/>
    </source>
</evidence>
<sequence length="92" mass="10035">MAAAARTPARRAVRFPPWLPAGPAAGGTGRLVCIRRGPAQDRRRWMRAAAGVVFAIIIGAATHAGRDELTHEGRWAHTHLPWFAQTRLGYQA</sequence>
<keyword evidence="1" id="KW-1133">Transmembrane helix</keyword>
<dbReference type="KEGG" id="blut:EW640_11390"/>
<feature type="transmembrane region" description="Helical" evidence="1">
    <location>
        <begin position="45"/>
        <end position="65"/>
    </location>
</feature>
<name>A0A6G8KYV5_9MICO</name>
<proteinExistence type="predicted"/>
<accession>A0A6G8KYV5</accession>
<evidence type="ECO:0000256" key="1">
    <source>
        <dbReference type="SAM" id="Phobius"/>
    </source>
</evidence>
<dbReference type="AlphaFoldDB" id="A0A6G8KYV5"/>
<organism evidence="2 3">
    <name type="scientific">Brevibacterium luteolum</name>
    <dbReference type="NCBI Taxonomy" id="199591"/>
    <lineage>
        <taxon>Bacteria</taxon>
        <taxon>Bacillati</taxon>
        <taxon>Actinomycetota</taxon>
        <taxon>Actinomycetes</taxon>
        <taxon>Micrococcales</taxon>
        <taxon>Brevibacteriaceae</taxon>
        <taxon>Brevibacterium</taxon>
    </lineage>
</organism>
<dbReference type="InterPro" id="IPR025238">
    <property type="entry name" value="DUF4184"/>
</dbReference>
<keyword evidence="1" id="KW-0472">Membrane</keyword>
<protein>
    <submittedName>
        <fullName evidence="2">DUF4184 family protein</fullName>
    </submittedName>
</protein>
<dbReference type="RefSeq" id="WP_165884191.1">
    <property type="nucleotide sequence ID" value="NZ_CP035810.1"/>
</dbReference>
<evidence type="ECO:0000313" key="2">
    <source>
        <dbReference type="EMBL" id="QIN29811.1"/>
    </source>
</evidence>
<dbReference type="EMBL" id="CP035810">
    <property type="protein sequence ID" value="QIN29811.1"/>
    <property type="molecule type" value="Genomic_DNA"/>
</dbReference>
<dbReference type="Proteomes" id="UP000501518">
    <property type="component" value="Chromosome"/>
</dbReference>
<keyword evidence="1" id="KW-0812">Transmembrane</keyword>
<dbReference type="Pfam" id="PF13803">
    <property type="entry name" value="DUF4184"/>
    <property type="match status" value="1"/>
</dbReference>
<gene>
    <name evidence="2" type="ORF">EW640_11390</name>
</gene>
<reference evidence="2 3" key="1">
    <citation type="submission" date="2019-02" db="EMBL/GenBank/DDBJ databases">
        <title>Complete Genome Sequence and Methylome Analysis of Brevibacterium luteolum NEB1784.</title>
        <authorList>
            <person name="Fomenkov A."/>
            <person name="Roberts R.J."/>
        </authorList>
    </citation>
    <scope>NUCLEOTIDE SEQUENCE [LARGE SCALE GENOMIC DNA]</scope>
    <source>
        <strain evidence="2 3">NEB1784</strain>
    </source>
</reference>